<evidence type="ECO:0000256" key="7">
    <source>
        <dbReference type="ARBA" id="ARBA00023211"/>
    </source>
</evidence>
<protein>
    <recommendedName>
        <fullName evidence="5 9">Mannonate dehydratase</fullName>
        <ecNumber evidence="5 9">4.2.1.8</ecNumber>
    </recommendedName>
    <alternativeName>
        <fullName evidence="9">D-mannonate hydro-lyase</fullName>
    </alternativeName>
</protein>
<dbReference type="GO" id="GO:0030145">
    <property type="term" value="F:manganese ion binding"/>
    <property type="evidence" value="ECO:0007669"/>
    <property type="project" value="TreeGrafter"/>
</dbReference>
<dbReference type="PANTHER" id="PTHR30387:SF2">
    <property type="entry name" value="MANNONATE DEHYDRATASE"/>
    <property type="match status" value="1"/>
</dbReference>
<gene>
    <name evidence="9 10" type="primary">uxuA</name>
    <name evidence="10" type="ORF">G8759_05690</name>
</gene>
<sequence>MGMLQTMRWFGPNDPVSLMDIRQAGCTGVVTALHQISVGEVWSVEAIEERKQLVEASNDRYSSLEWAVVESLPVHEDIKKGRSGRTAYIENYKQSIRNLAACGINTVCYNFMPVLDWSRTNLTYEMPDGSRALRFVWEDFALFDLCILKRPGAEPDYEPEVARSARQKFEQMTPDEIAALTNVVLLGLPGSEEAFSLDTFQSLLNEYATIGDKELRENLYYFIQEVAPLAQEVGVNLCIHPDDPPRPLLGLPRVVSTEADLAQLMAACDVTANGITFCTGSLGIRSDNDLPGMIRRFGNRIHFIHLRTTKREGADGSGDARNFHEADHLAGDVDMYAVVKAIVLEQQRRAQLGIGVTSIPMRPDHGHQMLDDLHKRTYPGYSAIGRLRGLAELRGLEFGIIRSLEETEGILTQQSADY</sequence>
<accession>A0A6G9AZ60</accession>
<evidence type="ECO:0000256" key="8">
    <source>
        <dbReference type="ARBA" id="ARBA00023239"/>
    </source>
</evidence>
<dbReference type="NCBIfam" id="TIGR00695">
    <property type="entry name" value="uxuA"/>
    <property type="match status" value="1"/>
</dbReference>
<evidence type="ECO:0000256" key="5">
    <source>
        <dbReference type="ARBA" id="ARBA00012927"/>
    </source>
</evidence>
<dbReference type="PANTHER" id="PTHR30387">
    <property type="entry name" value="MANNONATE DEHYDRATASE"/>
    <property type="match status" value="1"/>
</dbReference>
<evidence type="ECO:0000256" key="3">
    <source>
        <dbReference type="ARBA" id="ARBA00004892"/>
    </source>
</evidence>
<dbReference type="Gene3D" id="3.20.20.150">
    <property type="entry name" value="Divalent-metal-dependent TIM barrel enzymes"/>
    <property type="match status" value="2"/>
</dbReference>
<dbReference type="Proteomes" id="UP000501802">
    <property type="component" value="Chromosome"/>
</dbReference>
<dbReference type="SUPFAM" id="SSF51658">
    <property type="entry name" value="Xylose isomerase-like"/>
    <property type="match status" value="1"/>
</dbReference>
<evidence type="ECO:0000313" key="10">
    <source>
        <dbReference type="EMBL" id="QIP17684.1"/>
    </source>
</evidence>
<dbReference type="GO" id="GO:0008927">
    <property type="term" value="F:mannonate dehydratase activity"/>
    <property type="evidence" value="ECO:0007669"/>
    <property type="project" value="UniProtKB-UniRule"/>
</dbReference>
<comment type="pathway">
    <text evidence="3 9">Carbohydrate metabolism; pentose and glucuronate interconversion.</text>
</comment>
<evidence type="ECO:0000313" key="11">
    <source>
        <dbReference type="Proteomes" id="UP000501802"/>
    </source>
</evidence>
<dbReference type="AlphaFoldDB" id="A0A6G9AZ60"/>
<keyword evidence="8 9" id="KW-0456">Lyase</keyword>
<name>A0A6G9AZ60_9BACT</name>
<dbReference type="InterPro" id="IPR004628">
    <property type="entry name" value="Man_deHydtase"/>
</dbReference>
<keyword evidence="7 9" id="KW-0464">Manganese</keyword>
<dbReference type="EMBL" id="CP050063">
    <property type="protein sequence ID" value="QIP17684.1"/>
    <property type="molecule type" value="Genomic_DNA"/>
</dbReference>
<dbReference type="UniPathway" id="UPA00246"/>
<keyword evidence="11" id="KW-1185">Reference proteome</keyword>
<comment type="cofactor">
    <cofactor evidence="9">
        <name>Fe(2+)</name>
        <dbReference type="ChEBI" id="CHEBI:29033"/>
    </cofactor>
    <cofactor evidence="9">
        <name>Mn(2+)</name>
        <dbReference type="ChEBI" id="CHEBI:29035"/>
    </cofactor>
</comment>
<dbReference type="InterPro" id="IPR036237">
    <property type="entry name" value="Xyl_isomerase-like_sf"/>
</dbReference>
<dbReference type="GO" id="GO:0008198">
    <property type="term" value="F:ferrous iron binding"/>
    <property type="evidence" value="ECO:0007669"/>
    <property type="project" value="TreeGrafter"/>
</dbReference>
<reference evidence="10 11" key="1">
    <citation type="submission" date="2020-03" db="EMBL/GenBank/DDBJ databases">
        <authorList>
            <person name="Kim M.K."/>
        </authorList>
    </citation>
    <scope>NUCLEOTIDE SEQUENCE [LARGE SCALE GENOMIC DNA]</scope>
    <source>
        <strain evidence="10 11">BT328</strain>
    </source>
</reference>
<organism evidence="10 11">
    <name type="scientific">Spirosoma aureum</name>
    <dbReference type="NCBI Taxonomy" id="2692134"/>
    <lineage>
        <taxon>Bacteria</taxon>
        <taxon>Pseudomonadati</taxon>
        <taxon>Bacteroidota</taxon>
        <taxon>Cytophagia</taxon>
        <taxon>Cytophagales</taxon>
        <taxon>Cytophagaceae</taxon>
        <taxon>Spirosoma</taxon>
    </lineage>
</organism>
<dbReference type="GO" id="GO:0042840">
    <property type="term" value="P:D-glucuronate catabolic process"/>
    <property type="evidence" value="ECO:0007669"/>
    <property type="project" value="TreeGrafter"/>
</dbReference>
<dbReference type="HAMAP" id="MF_00106">
    <property type="entry name" value="UxuA"/>
    <property type="match status" value="1"/>
</dbReference>
<dbReference type="NCBIfam" id="NF003027">
    <property type="entry name" value="PRK03906.1"/>
    <property type="match status" value="1"/>
</dbReference>
<evidence type="ECO:0000256" key="1">
    <source>
        <dbReference type="ARBA" id="ARBA00001794"/>
    </source>
</evidence>
<dbReference type="PIRSF" id="PIRSF016049">
    <property type="entry name" value="Man_dehyd"/>
    <property type="match status" value="1"/>
</dbReference>
<proteinExistence type="inferred from homology"/>
<evidence type="ECO:0000256" key="4">
    <source>
        <dbReference type="ARBA" id="ARBA00007389"/>
    </source>
</evidence>
<comment type="function">
    <text evidence="2 9">Catalyzes the dehydration of D-mannonate.</text>
</comment>
<dbReference type="EC" id="4.2.1.8" evidence="5 9"/>
<dbReference type="Pfam" id="PF03786">
    <property type="entry name" value="UxuA"/>
    <property type="match status" value="1"/>
</dbReference>
<comment type="similarity">
    <text evidence="4 9">Belongs to the mannonate dehydratase family.</text>
</comment>
<evidence type="ECO:0000256" key="2">
    <source>
        <dbReference type="ARBA" id="ARBA00002713"/>
    </source>
</evidence>
<evidence type="ECO:0000256" key="6">
    <source>
        <dbReference type="ARBA" id="ARBA00023004"/>
    </source>
</evidence>
<evidence type="ECO:0000256" key="9">
    <source>
        <dbReference type="HAMAP-Rule" id="MF_00106"/>
    </source>
</evidence>
<keyword evidence="6 9" id="KW-0408">Iron</keyword>
<dbReference type="KEGG" id="spib:G8759_05690"/>
<dbReference type="RefSeq" id="WP_167218737.1">
    <property type="nucleotide sequence ID" value="NZ_CP050063.1"/>
</dbReference>
<comment type="catalytic activity">
    <reaction evidence="1 9">
        <text>D-mannonate = 2-dehydro-3-deoxy-D-gluconate + H2O</text>
        <dbReference type="Rhea" id="RHEA:20097"/>
        <dbReference type="ChEBI" id="CHEBI:15377"/>
        <dbReference type="ChEBI" id="CHEBI:17767"/>
        <dbReference type="ChEBI" id="CHEBI:57990"/>
        <dbReference type="EC" id="4.2.1.8"/>
    </reaction>
</comment>